<dbReference type="STRING" id="1403537.Q428_07570"/>
<evidence type="ECO:0000313" key="2">
    <source>
        <dbReference type="EMBL" id="EYE88528.1"/>
    </source>
</evidence>
<feature type="domain" description="PrkA AAA" evidence="1">
    <location>
        <begin position="21"/>
        <end position="378"/>
    </location>
</feature>
<dbReference type="EMBL" id="AZQP01000019">
    <property type="protein sequence ID" value="EYE88528.1"/>
    <property type="molecule type" value="Genomic_DNA"/>
</dbReference>
<proteinExistence type="predicted"/>
<dbReference type="InterPro" id="IPR010650">
    <property type="entry name" value="PrkA_C"/>
</dbReference>
<dbReference type="Gene3D" id="3.40.50.300">
    <property type="entry name" value="P-loop containing nucleotide triphosphate hydrolases"/>
    <property type="match status" value="1"/>
</dbReference>
<dbReference type="InterPro" id="IPR016230">
    <property type="entry name" value="PrkA/YeaG"/>
</dbReference>
<dbReference type="SMART" id="SM00763">
    <property type="entry name" value="AAA_PrkA"/>
    <property type="match status" value="1"/>
</dbReference>
<dbReference type="Pfam" id="PF06798">
    <property type="entry name" value="PrkA"/>
    <property type="match status" value="1"/>
</dbReference>
<dbReference type="SUPFAM" id="SSF52540">
    <property type="entry name" value="P-loop containing nucleoside triphosphate hydrolases"/>
    <property type="match status" value="1"/>
</dbReference>
<keyword evidence="2" id="KW-0645">Protease</keyword>
<keyword evidence="2" id="KW-0378">Hydrolase</keyword>
<dbReference type="AlphaFoldDB" id="A0A017RUW4"/>
<dbReference type="RefSeq" id="WP_035379582.1">
    <property type="nucleotide sequence ID" value="NZ_AZQP01000019.1"/>
</dbReference>
<name>A0A017RUW4_9CLOT</name>
<dbReference type="InterPro" id="IPR027417">
    <property type="entry name" value="P-loop_NTPase"/>
</dbReference>
<dbReference type="Pfam" id="PF08298">
    <property type="entry name" value="AAA_PrkA"/>
    <property type="match status" value="1"/>
</dbReference>
<dbReference type="PANTHER" id="PTHR30267:SF2">
    <property type="entry name" value="PROTEIN PRKA"/>
    <property type="match status" value="1"/>
</dbReference>
<reference evidence="2 3" key="1">
    <citation type="journal article" date="2014" name="Genome Announc.">
        <title>Draft Genome Sequence of Fervidicella metallireducens Strain AeBT, an Iron-Reducing Thermoanaerobe from the Great Artesian Basin.</title>
        <authorList>
            <person name="Patel B.K."/>
        </authorList>
    </citation>
    <scope>NUCLEOTIDE SEQUENCE [LARGE SCALE GENOMIC DNA]</scope>
    <source>
        <strain evidence="2 3">AeB</strain>
    </source>
</reference>
<comment type="caution">
    <text evidence="2">The sequence shown here is derived from an EMBL/GenBank/DDBJ whole genome shotgun (WGS) entry which is preliminary data.</text>
</comment>
<organism evidence="2 3">
    <name type="scientific">Fervidicella metallireducens AeB</name>
    <dbReference type="NCBI Taxonomy" id="1403537"/>
    <lineage>
        <taxon>Bacteria</taxon>
        <taxon>Bacillati</taxon>
        <taxon>Bacillota</taxon>
        <taxon>Clostridia</taxon>
        <taxon>Eubacteriales</taxon>
        <taxon>Clostridiaceae</taxon>
        <taxon>Fervidicella</taxon>
    </lineage>
</organism>
<dbReference type="GO" id="GO:0008233">
    <property type="term" value="F:peptidase activity"/>
    <property type="evidence" value="ECO:0007669"/>
    <property type="project" value="UniProtKB-KW"/>
</dbReference>
<keyword evidence="3" id="KW-1185">Reference proteome</keyword>
<sequence>MNFKELIERDREHQKKNNFEGTFLEYLEILRNNPELAKLAHKRMYDIIMEKGFEVIKTEDNPRIRRIYGNDTIKKYNFFKDDFFGIDKVLMKIVNYFYSASMKGEEARQVLYLVGPVGAGKSSLVEALKKALENSGPIYTLKGCPMNEEPLHLIPKELRKDFEELLGVEIEGDLCPICKYRLENEYNGEYEKFPVTTRNFSIRGRRGIGVVPPVDPNNQDTSVLTGSVDISKMDLYPEDDPRIFSLNGAFNVGNRGLVEFIEVFKNEVEYLHTIITATQEKSIPSPGKGAMIYFDGIIIAHSNEAEWNKFKSDHTNEAILDRIVKIEVPYCLELNEEVKIYEKILKRSNFKAHIAPHTIDMAATFAILTRLAPSQKVDPLTKLKIYNGEEIVEKGTTKKVDIFELREEAGLREGMTGISTRFIVKAIDNALSSSEHECINPLSIMESLIKSIKELDISEEEKKKFLTFVQDTIRKEYNKILEKEITKAFIHSFREQAESLFNNYIDNAEAYVNKTRLKDKATGEELQPDEKFMRSIEEQIGVSESSSKGFRTDVTSYMFYIVRNGGKIDYTSYEPLKEAIEKKLTASVKDLSRIITKSRVRDKEQDEKYNAMVQEMKANGYCDYCCDVILKYAANNLWKD</sequence>
<dbReference type="GO" id="GO:0006508">
    <property type="term" value="P:proteolysis"/>
    <property type="evidence" value="ECO:0007669"/>
    <property type="project" value="UniProtKB-KW"/>
</dbReference>
<dbReference type="PIRSF" id="PIRSF000549">
    <property type="entry name" value="Ser_prot_kin"/>
    <property type="match status" value="1"/>
</dbReference>
<accession>A0A017RUW4</accession>
<dbReference type="GO" id="GO:0004672">
    <property type="term" value="F:protein kinase activity"/>
    <property type="evidence" value="ECO:0007669"/>
    <property type="project" value="InterPro"/>
</dbReference>
<dbReference type="InterPro" id="IPR013153">
    <property type="entry name" value="Prk_AAA"/>
</dbReference>
<dbReference type="Proteomes" id="UP000019681">
    <property type="component" value="Unassembled WGS sequence"/>
</dbReference>
<dbReference type="PANTHER" id="PTHR30267">
    <property type="entry name" value="PROTEIN KINASE PRKA"/>
    <property type="match status" value="1"/>
</dbReference>
<evidence type="ECO:0000259" key="1">
    <source>
        <dbReference type="SMART" id="SM00763"/>
    </source>
</evidence>
<protein>
    <submittedName>
        <fullName evidence="2">Serine protease</fullName>
    </submittedName>
</protein>
<evidence type="ECO:0000313" key="3">
    <source>
        <dbReference type="Proteomes" id="UP000019681"/>
    </source>
</evidence>
<dbReference type="OrthoDB" id="9761914at2"/>
<gene>
    <name evidence="2" type="ORF">Q428_07570</name>
</gene>